<organism evidence="2 3">
    <name type="scientific">Phyllosticta citribraziliensis</name>
    <dbReference type="NCBI Taxonomy" id="989973"/>
    <lineage>
        <taxon>Eukaryota</taxon>
        <taxon>Fungi</taxon>
        <taxon>Dikarya</taxon>
        <taxon>Ascomycota</taxon>
        <taxon>Pezizomycotina</taxon>
        <taxon>Dothideomycetes</taxon>
        <taxon>Dothideomycetes incertae sedis</taxon>
        <taxon>Botryosphaeriales</taxon>
        <taxon>Phyllostictaceae</taxon>
        <taxon>Phyllosticta</taxon>
    </lineage>
</organism>
<accession>A0ABR1LCR5</accession>
<keyword evidence="3" id="KW-1185">Reference proteome</keyword>
<reference evidence="2 3" key="1">
    <citation type="submission" date="2024-04" db="EMBL/GenBank/DDBJ databases">
        <title>Phyllosticta paracitricarpa is synonymous to the EU quarantine fungus P. citricarpa based on phylogenomic analyses.</title>
        <authorList>
            <consortium name="Lawrence Berkeley National Laboratory"/>
            <person name="Van ingen-buijs V.A."/>
            <person name="Van westerhoven A.C."/>
            <person name="Haridas S."/>
            <person name="Skiadas P."/>
            <person name="Martin F."/>
            <person name="Groenewald J.Z."/>
            <person name="Crous P.W."/>
            <person name="Seidl M.F."/>
        </authorList>
    </citation>
    <scope>NUCLEOTIDE SEQUENCE [LARGE SCALE GENOMIC DNA]</scope>
    <source>
        <strain evidence="2 3">CPC 17464</strain>
    </source>
</reference>
<name>A0ABR1LCR5_9PEZI</name>
<protein>
    <submittedName>
        <fullName evidence="2">Uncharacterized protein</fullName>
    </submittedName>
</protein>
<feature type="signal peptide" evidence="1">
    <location>
        <begin position="1"/>
        <end position="22"/>
    </location>
</feature>
<proteinExistence type="predicted"/>
<dbReference type="Proteomes" id="UP001360953">
    <property type="component" value="Unassembled WGS sequence"/>
</dbReference>
<dbReference type="RefSeq" id="XP_066652430.1">
    <property type="nucleotide sequence ID" value="XM_066803410.1"/>
</dbReference>
<feature type="chain" id="PRO_5046655191" evidence="1">
    <location>
        <begin position="23"/>
        <end position="76"/>
    </location>
</feature>
<evidence type="ECO:0000256" key="1">
    <source>
        <dbReference type="SAM" id="SignalP"/>
    </source>
</evidence>
<keyword evidence="1" id="KW-0732">Signal</keyword>
<sequence length="76" mass="9159">MRWLRVSFFHLPSFCSWSFSLALKRPRLRELRRWWIRRHALAEGGWNSLDAAFKTVVDDARFQGVDRGERARGRRL</sequence>
<dbReference type="GeneID" id="92036316"/>
<comment type="caution">
    <text evidence="2">The sequence shown here is derived from an EMBL/GenBank/DDBJ whole genome shotgun (WGS) entry which is preliminary data.</text>
</comment>
<evidence type="ECO:0000313" key="2">
    <source>
        <dbReference type="EMBL" id="KAK7533037.1"/>
    </source>
</evidence>
<evidence type="ECO:0000313" key="3">
    <source>
        <dbReference type="Proteomes" id="UP001360953"/>
    </source>
</evidence>
<dbReference type="EMBL" id="JBBPEH010000010">
    <property type="protein sequence ID" value="KAK7533037.1"/>
    <property type="molecule type" value="Genomic_DNA"/>
</dbReference>
<gene>
    <name evidence="2" type="ORF">J3D65DRAFT_67166</name>
</gene>